<keyword evidence="2" id="KW-0813">Transport</keyword>
<dbReference type="PANTHER" id="PTHR23513">
    <property type="entry name" value="INTEGRAL MEMBRANE EFFLUX PROTEIN-RELATED"/>
    <property type="match status" value="1"/>
</dbReference>
<dbReference type="CDD" id="cd06173">
    <property type="entry name" value="MFS_MefA_like"/>
    <property type="match status" value="1"/>
</dbReference>
<feature type="transmembrane region" description="Helical" evidence="7">
    <location>
        <begin position="47"/>
        <end position="68"/>
    </location>
</feature>
<comment type="subcellular location">
    <subcellularLocation>
        <location evidence="1">Cell membrane</location>
        <topology evidence="1">Multi-pass membrane protein</topology>
    </subcellularLocation>
</comment>
<feature type="transmembrane region" description="Helical" evidence="7">
    <location>
        <begin position="254"/>
        <end position="278"/>
    </location>
</feature>
<feature type="transmembrane region" description="Helical" evidence="7">
    <location>
        <begin position="136"/>
        <end position="159"/>
    </location>
</feature>
<dbReference type="EMBL" id="SLXF01000004">
    <property type="protein sequence ID" value="TCP07451.1"/>
    <property type="molecule type" value="Genomic_DNA"/>
</dbReference>
<dbReference type="GO" id="GO:0022857">
    <property type="term" value="F:transmembrane transporter activity"/>
    <property type="evidence" value="ECO:0007669"/>
    <property type="project" value="InterPro"/>
</dbReference>
<keyword evidence="4 7" id="KW-0812">Transmembrane</keyword>
<reference evidence="9 10" key="1">
    <citation type="submission" date="2019-03" db="EMBL/GenBank/DDBJ databases">
        <title>Genomic Encyclopedia of Type Strains, Phase IV (KMG-IV): sequencing the most valuable type-strain genomes for metagenomic binning, comparative biology and taxonomic classification.</title>
        <authorList>
            <person name="Goeker M."/>
        </authorList>
    </citation>
    <scope>NUCLEOTIDE SEQUENCE [LARGE SCALE GENOMIC DNA]</scope>
    <source>
        <strain evidence="9 10">DSM 15264</strain>
    </source>
</reference>
<dbReference type="Pfam" id="PF05977">
    <property type="entry name" value="MFS_3"/>
    <property type="match status" value="1"/>
</dbReference>
<evidence type="ECO:0000259" key="8">
    <source>
        <dbReference type="PROSITE" id="PS50850"/>
    </source>
</evidence>
<feature type="transmembrane region" description="Helical" evidence="7">
    <location>
        <begin position="80"/>
        <end position="102"/>
    </location>
</feature>
<dbReference type="SUPFAM" id="SSF54909">
    <property type="entry name" value="Dimeric alpha+beta barrel"/>
    <property type="match status" value="1"/>
</dbReference>
<gene>
    <name evidence="9" type="ORF">EV676_1046</name>
</gene>
<feature type="transmembrane region" description="Helical" evidence="7">
    <location>
        <begin position="323"/>
        <end position="341"/>
    </location>
</feature>
<organism evidence="9 10">
    <name type="scientific">Caldimonas thermodepolymerans</name>
    <dbReference type="NCBI Taxonomy" id="215580"/>
    <lineage>
        <taxon>Bacteria</taxon>
        <taxon>Pseudomonadati</taxon>
        <taxon>Pseudomonadota</taxon>
        <taxon>Betaproteobacteria</taxon>
        <taxon>Burkholderiales</taxon>
        <taxon>Sphaerotilaceae</taxon>
        <taxon>Caldimonas</taxon>
    </lineage>
</organism>
<feature type="domain" description="Major facilitator superfamily (MFS) profile" evidence="8">
    <location>
        <begin position="42"/>
        <end position="426"/>
    </location>
</feature>
<dbReference type="PANTHER" id="PTHR23513:SF11">
    <property type="entry name" value="STAPHYLOFERRIN A TRANSPORTER"/>
    <property type="match status" value="1"/>
</dbReference>
<evidence type="ECO:0000256" key="2">
    <source>
        <dbReference type="ARBA" id="ARBA00022448"/>
    </source>
</evidence>
<evidence type="ECO:0000256" key="6">
    <source>
        <dbReference type="ARBA" id="ARBA00023136"/>
    </source>
</evidence>
<sequence length="574" mass="61625">MNLTHSATGAVPAAGTGHHEPMTLPFSGLLRSPALAPLRRPAYRGLWTAWLMANLTMWIHEVSAAWLMTQLSTSAVMVSLVQTAATLPIFVLGVASGALADIVDRRRHFAFTQLWVCLTALVLAALQLSGRLSAELLLVLTFANGIGLALRWPVFSAIVPDVVARDELPAALALGSISMNLSRIVGPVVAGALLASTAPGLVFALNAVLAAVALVLILRWRSRQRSSALPGERFLGAVRVGVQHVLHSPHLRAVILRVFMFFLQSSALLALLPLVALQLGGTGAGMYTSMMACMGAGAIAAALQFPRWRERHGRDAFTRRGTVLHALASLAVVLMPTPWVVLPATVLAGAAWMAVANTLAVAAQLTLPDWVRARGMSIYQMALMGGTAAGAWLWGQVAEVAGVAVAVSVASLLGVLLLALTWRLSVEGGDEDRRDPGQARPEPDVRIAVKPEDGPVMVLVEYRIDPQREAAFLDVMQATRRARLSQGVLSWGLFRDTAQPGRFVEHFVDENWAAHQRWLERYTAADEELRAQRLAFHVDPAPPRIQRYVGATLPHEALLFPAPAPHGPSRPGPV</sequence>
<proteinExistence type="predicted"/>
<evidence type="ECO:0000256" key="4">
    <source>
        <dbReference type="ARBA" id="ARBA00022692"/>
    </source>
</evidence>
<dbReference type="AlphaFoldDB" id="A0AA46DEA1"/>
<comment type="caution">
    <text evidence="9">The sequence shown here is derived from an EMBL/GenBank/DDBJ whole genome shotgun (WGS) entry which is preliminary data.</text>
</comment>
<dbReference type="GO" id="GO:0005886">
    <property type="term" value="C:plasma membrane"/>
    <property type="evidence" value="ECO:0007669"/>
    <property type="project" value="UniProtKB-SubCell"/>
</dbReference>
<dbReference type="SUPFAM" id="SSF103473">
    <property type="entry name" value="MFS general substrate transporter"/>
    <property type="match status" value="1"/>
</dbReference>
<dbReference type="InterPro" id="IPR011008">
    <property type="entry name" value="Dimeric_a/b-barrel"/>
</dbReference>
<feature type="transmembrane region" description="Helical" evidence="7">
    <location>
        <begin position="201"/>
        <end position="220"/>
    </location>
</feature>
<feature type="transmembrane region" description="Helical" evidence="7">
    <location>
        <begin position="347"/>
        <end position="366"/>
    </location>
</feature>
<feature type="transmembrane region" description="Helical" evidence="7">
    <location>
        <begin position="284"/>
        <end position="303"/>
    </location>
</feature>
<evidence type="ECO:0000256" key="1">
    <source>
        <dbReference type="ARBA" id="ARBA00004651"/>
    </source>
</evidence>
<feature type="transmembrane region" description="Helical" evidence="7">
    <location>
        <begin position="109"/>
        <end position="130"/>
    </location>
</feature>
<accession>A0AA46DEA1</accession>
<dbReference type="Gene3D" id="3.30.70.100">
    <property type="match status" value="1"/>
</dbReference>
<dbReference type="Proteomes" id="UP000294772">
    <property type="component" value="Unassembled WGS sequence"/>
</dbReference>
<evidence type="ECO:0000256" key="7">
    <source>
        <dbReference type="SAM" id="Phobius"/>
    </source>
</evidence>
<dbReference type="InterPro" id="IPR010290">
    <property type="entry name" value="TM_effector"/>
</dbReference>
<dbReference type="PROSITE" id="PS50850">
    <property type="entry name" value="MFS"/>
    <property type="match status" value="1"/>
</dbReference>
<dbReference type="InterPro" id="IPR036259">
    <property type="entry name" value="MFS_trans_sf"/>
</dbReference>
<protein>
    <submittedName>
        <fullName evidence="9">MFS family arabinose efflux permease</fullName>
    </submittedName>
</protein>
<feature type="transmembrane region" description="Helical" evidence="7">
    <location>
        <begin position="401"/>
        <end position="424"/>
    </location>
</feature>
<evidence type="ECO:0000313" key="9">
    <source>
        <dbReference type="EMBL" id="TCP07451.1"/>
    </source>
</evidence>
<evidence type="ECO:0000256" key="3">
    <source>
        <dbReference type="ARBA" id="ARBA00022475"/>
    </source>
</evidence>
<keyword evidence="3" id="KW-1003">Cell membrane</keyword>
<dbReference type="InterPro" id="IPR020846">
    <property type="entry name" value="MFS_dom"/>
</dbReference>
<keyword evidence="5 7" id="KW-1133">Transmembrane helix</keyword>
<feature type="transmembrane region" description="Helical" evidence="7">
    <location>
        <begin position="171"/>
        <end position="195"/>
    </location>
</feature>
<dbReference type="Gene3D" id="1.20.1250.20">
    <property type="entry name" value="MFS general substrate transporter like domains"/>
    <property type="match status" value="1"/>
</dbReference>
<keyword evidence="6 7" id="KW-0472">Membrane</keyword>
<feature type="transmembrane region" description="Helical" evidence="7">
    <location>
        <begin position="378"/>
        <end position="395"/>
    </location>
</feature>
<name>A0AA46DEA1_9BURK</name>
<evidence type="ECO:0000256" key="5">
    <source>
        <dbReference type="ARBA" id="ARBA00022989"/>
    </source>
</evidence>
<evidence type="ECO:0000313" key="10">
    <source>
        <dbReference type="Proteomes" id="UP000294772"/>
    </source>
</evidence>